<evidence type="ECO:0000313" key="3">
    <source>
        <dbReference type="Proteomes" id="UP000324222"/>
    </source>
</evidence>
<evidence type="ECO:0000313" key="2">
    <source>
        <dbReference type="EMBL" id="MPC57484.1"/>
    </source>
</evidence>
<sequence>MRHCAVGATPSVGSCCRKRVGGGKEGGELQRPSGEGEARSCPYPRPDVFFVCFHLDGELAKPSESAAPSENTTTITTTPPPFPNPAVSSPTGGAPRLKRPTFLPIKNHARPALTSYDKQSPVGSGKGLEERSHVSLPPGRSATQRTPSCSSLGSLPNSMYQLPAAFRSLIRPSLLAPLAWWLLRPIATNPWNTTASLRLAAWRGHASPRSPSGCRSPMAGHRGLDAYHVAGARPAACVPVAVQQGHVRAATRSSTTGRRGNTFYGSLPPCRPAAPPPGIARRGTAAHATLPVSPPNASLTTPTVPTSSAGTVAGVTVVTSAITSTGATTTTTSAVTTTTPRGPTAASDVLVSRRNKALYGEYPCFYILVSRGPDRGLSGSTKVSRVGGWGLRVVTRGGDNRCW</sequence>
<dbReference type="OrthoDB" id="9994905at2759"/>
<name>A0A5B7GLU9_PORTR</name>
<keyword evidence="3" id="KW-1185">Reference proteome</keyword>
<feature type="compositionally biased region" description="Low complexity" evidence="1">
    <location>
        <begin position="66"/>
        <end position="77"/>
    </location>
</feature>
<feature type="region of interest" description="Disordered" evidence="1">
    <location>
        <begin position="62"/>
        <end position="149"/>
    </location>
</feature>
<feature type="compositionally biased region" description="Low complexity" evidence="1">
    <location>
        <begin position="248"/>
        <end position="262"/>
    </location>
</feature>
<comment type="caution">
    <text evidence="2">The sequence shown here is derived from an EMBL/GenBank/DDBJ whole genome shotgun (WGS) entry which is preliminary data.</text>
</comment>
<accession>A0A5B7GLU9</accession>
<dbReference type="EMBL" id="VSRR010014820">
    <property type="protein sequence ID" value="MPC57484.1"/>
    <property type="molecule type" value="Genomic_DNA"/>
</dbReference>
<gene>
    <name evidence="2" type="ORF">E2C01_051465</name>
</gene>
<dbReference type="PROSITE" id="PS51257">
    <property type="entry name" value="PROKAR_LIPOPROTEIN"/>
    <property type="match status" value="1"/>
</dbReference>
<reference evidence="2 3" key="1">
    <citation type="submission" date="2019-05" db="EMBL/GenBank/DDBJ databases">
        <title>Another draft genome of Portunus trituberculatus and its Hox gene families provides insights of decapod evolution.</title>
        <authorList>
            <person name="Jeong J.-H."/>
            <person name="Song I."/>
            <person name="Kim S."/>
            <person name="Choi T."/>
            <person name="Kim D."/>
            <person name="Ryu S."/>
            <person name="Kim W."/>
        </authorList>
    </citation>
    <scope>NUCLEOTIDE SEQUENCE [LARGE SCALE GENOMIC DNA]</scope>
    <source>
        <tissue evidence="2">Muscle</tissue>
    </source>
</reference>
<proteinExistence type="predicted"/>
<organism evidence="2 3">
    <name type="scientific">Portunus trituberculatus</name>
    <name type="common">Swimming crab</name>
    <name type="synonym">Neptunus trituberculatus</name>
    <dbReference type="NCBI Taxonomy" id="210409"/>
    <lineage>
        <taxon>Eukaryota</taxon>
        <taxon>Metazoa</taxon>
        <taxon>Ecdysozoa</taxon>
        <taxon>Arthropoda</taxon>
        <taxon>Crustacea</taxon>
        <taxon>Multicrustacea</taxon>
        <taxon>Malacostraca</taxon>
        <taxon>Eumalacostraca</taxon>
        <taxon>Eucarida</taxon>
        <taxon>Decapoda</taxon>
        <taxon>Pleocyemata</taxon>
        <taxon>Brachyura</taxon>
        <taxon>Eubrachyura</taxon>
        <taxon>Portunoidea</taxon>
        <taxon>Portunidae</taxon>
        <taxon>Portuninae</taxon>
        <taxon>Portunus</taxon>
    </lineage>
</organism>
<feature type="region of interest" description="Disordered" evidence="1">
    <location>
        <begin position="248"/>
        <end position="269"/>
    </location>
</feature>
<dbReference type="Proteomes" id="UP000324222">
    <property type="component" value="Unassembled WGS sequence"/>
</dbReference>
<protein>
    <submittedName>
        <fullName evidence="2">Uncharacterized protein</fullName>
    </submittedName>
</protein>
<dbReference type="AlphaFoldDB" id="A0A5B7GLU9"/>
<feature type="region of interest" description="Disordered" evidence="1">
    <location>
        <begin position="19"/>
        <end position="40"/>
    </location>
</feature>
<evidence type="ECO:0000256" key="1">
    <source>
        <dbReference type="SAM" id="MobiDB-lite"/>
    </source>
</evidence>